<dbReference type="Proteomes" id="UP000051012">
    <property type="component" value="Unassembled WGS sequence"/>
</dbReference>
<organism evidence="2 3">
    <name type="scientific">candidate division TA06 bacterium DG_78</name>
    <dbReference type="NCBI Taxonomy" id="1703772"/>
    <lineage>
        <taxon>Bacteria</taxon>
        <taxon>Bacteria division TA06</taxon>
    </lineage>
</organism>
<dbReference type="EMBL" id="LJNI01000010">
    <property type="protein sequence ID" value="KPJ74241.1"/>
    <property type="molecule type" value="Genomic_DNA"/>
</dbReference>
<accession>A0A0S7YHQ7</accession>
<reference evidence="2 3" key="1">
    <citation type="journal article" date="2015" name="Microbiome">
        <title>Genomic resolution of linkages in carbon, nitrogen, and sulfur cycling among widespread estuary sediment bacteria.</title>
        <authorList>
            <person name="Baker B.J."/>
            <person name="Lazar C.S."/>
            <person name="Teske A.P."/>
            <person name="Dick G.J."/>
        </authorList>
    </citation>
    <scope>NUCLEOTIDE SEQUENCE [LARGE SCALE GENOMIC DNA]</scope>
    <source>
        <strain evidence="2">DG_78</strain>
    </source>
</reference>
<gene>
    <name evidence="2" type="ORF">AMJ52_01325</name>
</gene>
<comment type="caution">
    <text evidence="2">The sequence shown here is derived from an EMBL/GenBank/DDBJ whole genome shotgun (WGS) entry which is preliminary data.</text>
</comment>
<protein>
    <recommendedName>
        <fullName evidence="1">ARG and Rhodanese-Phosphatase-superfamily-associated domain-containing protein</fullName>
    </recommendedName>
</protein>
<dbReference type="AlphaFoldDB" id="A0A0S7YHQ7"/>
<evidence type="ECO:0000313" key="3">
    <source>
        <dbReference type="Proteomes" id="UP000051012"/>
    </source>
</evidence>
<sequence>MFESTKVSEPIFLRNLTIHPISGITKNGFDASTIDEVLISNKGVFREFDTPDVSTIEFDNRGDEPVLIIDGEEITGSLQNRIIALSSVVDARSTKSIPVICAEEGRWDDLGGFQTGHCAYPQIRTILMKSLHKKIDTQRAVWNEINRKLTVSKILSTTSSMHDIYHNLNEEIARYIEGFSSINHSAIGFIGVAGNRILGCDIFCNTKIYHKFENKLIRSYILDAIEHQKKEPNVPDVKKFFTALQCALARKKIRNRTANEKIKGNGFLGQALIYNKSSVHLSVFPT</sequence>
<dbReference type="InterPro" id="IPR046699">
    <property type="entry name" value="ARPP-1"/>
</dbReference>
<proteinExistence type="predicted"/>
<feature type="domain" description="ARG and Rhodanese-Phosphatase-superfamily-associated" evidence="1">
    <location>
        <begin position="6"/>
        <end position="284"/>
    </location>
</feature>
<evidence type="ECO:0000313" key="2">
    <source>
        <dbReference type="EMBL" id="KPJ74241.1"/>
    </source>
</evidence>
<dbReference type="Pfam" id="PF20208">
    <property type="entry name" value="ARPP-1"/>
    <property type="match status" value="1"/>
</dbReference>
<name>A0A0S7YHQ7_UNCT6</name>
<evidence type="ECO:0000259" key="1">
    <source>
        <dbReference type="Pfam" id="PF20208"/>
    </source>
</evidence>